<dbReference type="Proteomes" id="UP000016584">
    <property type="component" value="Unassembled WGS sequence"/>
</dbReference>
<keyword evidence="3" id="KW-1185">Reference proteome</keyword>
<name>U2J7H5_9SPHI</name>
<dbReference type="Pfam" id="PF13650">
    <property type="entry name" value="Asp_protease_2"/>
    <property type="match status" value="1"/>
</dbReference>
<dbReference type="EMBL" id="ATDL01000004">
    <property type="protein sequence ID" value="ERJ60879.1"/>
    <property type="molecule type" value="Genomic_DNA"/>
</dbReference>
<feature type="chain" id="PRO_5004628715" description="Peptidase A2 domain-containing protein" evidence="1">
    <location>
        <begin position="20"/>
        <end position="319"/>
    </location>
</feature>
<gene>
    <name evidence="2" type="ORF">M472_19170</name>
</gene>
<dbReference type="PATRIC" id="fig|1346330.5.peg.797"/>
<dbReference type="InterPro" id="IPR021109">
    <property type="entry name" value="Peptidase_aspartic_dom_sf"/>
</dbReference>
<keyword evidence="1" id="KW-0732">Signal</keyword>
<comment type="caution">
    <text evidence="2">The sequence shown here is derived from an EMBL/GenBank/DDBJ whole genome shotgun (WGS) entry which is preliminary data.</text>
</comment>
<sequence length="319" mass="35754">MKKLLLATLIFFVSLTTQAGVTDTKIPFIITNGSIIIQTPDKAGNMLNMLFDSGANTFMLSTEVIRKHNIKTKDEIPSLMPGGNIKALPFGKADIFKIEELNEMNTSGLAVDLDWLSKERGIRIDGLMGISSSDRARNFGIDFENHIITISKTSIDKSKYNNITTFDMVFSDAGFETDYSKILHVSTAVKVVFLLNNSNSQTANMIFDSGFNKSFALFTNLDIDSLTKSWDTPIKSTTSKRTNLVNHKQDLHAVELKALLISGKLKIEQPEVLITKEKDFIMKGPFGSANFYMLCGLDFMRSYKQVHLDYIQQQIHLIN</sequence>
<accession>U2J7H5</accession>
<protein>
    <recommendedName>
        <fullName evidence="4">Peptidase A2 domain-containing protein</fullName>
    </recommendedName>
</protein>
<organism evidence="2 3">
    <name type="scientific">Sphingobacterium paucimobilis HER1398</name>
    <dbReference type="NCBI Taxonomy" id="1346330"/>
    <lineage>
        <taxon>Bacteria</taxon>
        <taxon>Pseudomonadati</taxon>
        <taxon>Bacteroidota</taxon>
        <taxon>Sphingobacteriia</taxon>
        <taxon>Sphingobacteriales</taxon>
        <taxon>Sphingobacteriaceae</taxon>
        <taxon>Sphingobacterium</taxon>
    </lineage>
</organism>
<feature type="signal peptide" evidence="1">
    <location>
        <begin position="1"/>
        <end position="19"/>
    </location>
</feature>
<reference evidence="2 3" key="1">
    <citation type="journal article" date="2013" name="Genome Announc.">
        <title>The Draft Genome Sequence of Sphingomonas paucimobilis Strain HER1398 (Proteobacteria), Host to the Giant PAU Phage, Indicates That It Is a Member of the Genus Sphingobacterium (Bacteroidetes).</title>
        <authorList>
            <person name="White R.A.III."/>
            <person name="Suttle C.A."/>
        </authorList>
    </citation>
    <scope>NUCLEOTIDE SEQUENCE [LARGE SCALE GENOMIC DNA]</scope>
    <source>
        <strain evidence="2 3">HER1398</strain>
    </source>
</reference>
<proteinExistence type="predicted"/>
<dbReference type="AlphaFoldDB" id="U2J7H5"/>
<dbReference type="Gene3D" id="2.40.70.10">
    <property type="entry name" value="Acid Proteases"/>
    <property type="match status" value="1"/>
</dbReference>
<evidence type="ECO:0008006" key="4">
    <source>
        <dbReference type="Google" id="ProtNLM"/>
    </source>
</evidence>
<evidence type="ECO:0000313" key="3">
    <source>
        <dbReference type="Proteomes" id="UP000016584"/>
    </source>
</evidence>
<evidence type="ECO:0000256" key="1">
    <source>
        <dbReference type="SAM" id="SignalP"/>
    </source>
</evidence>
<dbReference type="RefSeq" id="WP_021068976.1">
    <property type="nucleotide sequence ID" value="NZ_ATDL01000004.1"/>
</dbReference>
<evidence type="ECO:0000313" key="2">
    <source>
        <dbReference type="EMBL" id="ERJ60879.1"/>
    </source>
</evidence>